<dbReference type="Pfam" id="PF18928">
    <property type="entry name" value="DUF5677"/>
    <property type="match status" value="1"/>
</dbReference>
<proteinExistence type="predicted"/>
<accession>A0A1S2VM31</accession>
<dbReference type="RefSeq" id="WP_071502610.1">
    <property type="nucleotide sequence ID" value="NZ_MORL01000003.1"/>
</dbReference>
<gene>
    <name evidence="1" type="ORF">BLX24_08095</name>
</gene>
<dbReference type="Proteomes" id="UP000181790">
    <property type="component" value="Unassembled WGS sequence"/>
</dbReference>
<reference evidence="1 2" key="1">
    <citation type="submission" date="2016-10" db="EMBL/GenBank/DDBJ databases">
        <title>Arsenicibacter rosenii gen. nov., sp. nov., an efficient arsenic-methylating bacterium isolated from an arsenic-contaminated paddy soil.</title>
        <authorList>
            <person name="Huang K."/>
        </authorList>
    </citation>
    <scope>NUCLEOTIDE SEQUENCE [LARGE SCALE GENOMIC DNA]</scope>
    <source>
        <strain evidence="1 2">SM-1</strain>
    </source>
</reference>
<dbReference type="OrthoDB" id="956451at2"/>
<protein>
    <submittedName>
        <fullName evidence="1">Uncharacterized protein</fullName>
    </submittedName>
</protein>
<organism evidence="1 2">
    <name type="scientific">Arsenicibacter rosenii</name>
    <dbReference type="NCBI Taxonomy" id="1750698"/>
    <lineage>
        <taxon>Bacteria</taxon>
        <taxon>Pseudomonadati</taxon>
        <taxon>Bacteroidota</taxon>
        <taxon>Cytophagia</taxon>
        <taxon>Cytophagales</taxon>
        <taxon>Spirosomataceae</taxon>
        <taxon>Arsenicibacter</taxon>
    </lineage>
</organism>
<name>A0A1S2VM31_9BACT</name>
<keyword evidence="2" id="KW-1185">Reference proteome</keyword>
<comment type="caution">
    <text evidence="1">The sequence shown here is derived from an EMBL/GenBank/DDBJ whole genome shotgun (WGS) entry which is preliminary data.</text>
</comment>
<evidence type="ECO:0000313" key="2">
    <source>
        <dbReference type="Proteomes" id="UP000181790"/>
    </source>
</evidence>
<dbReference type="InterPro" id="IPR043733">
    <property type="entry name" value="DUF5677"/>
</dbReference>
<sequence length="321" mass="37612">MVNMQIPVPELLPEKIADEKLLKDAELSHEALARLVSIGTHLIVWETERTEQTFVEGTITLGFLRRIIELTDSVSILMRHATVEPCRILVRVLFETVLQFEYLLKDKTYLRAHAYVYCVNQAKRNNLERHHPAHRGYKQLKEHYENNSFASPEVPETSLSSDQIDDLNRAINHDIFKEKQPEDGISIEQEYISKKNRDVVWYSLFNPKCVNLKELAIYLNKFDLYQAIYKPYSESTHSSNTLMGNFETSNGRLTIGDIRNGDELLLVTELTIRLTQIAFRCLTDKLPKEKWQNYIWEMLVFDKQFHKRIHSRLDALKPILH</sequence>
<dbReference type="AlphaFoldDB" id="A0A1S2VM31"/>
<evidence type="ECO:0000313" key="1">
    <source>
        <dbReference type="EMBL" id="OIN59809.1"/>
    </source>
</evidence>
<dbReference type="EMBL" id="MORL01000003">
    <property type="protein sequence ID" value="OIN59809.1"/>
    <property type="molecule type" value="Genomic_DNA"/>
</dbReference>